<dbReference type="FunCoup" id="A0A6I9S0N4">
    <property type="interactions" value="1163"/>
</dbReference>
<evidence type="ECO:0000256" key="1">
    <source>
        <dbReference type="ARBA" id="ARBA00010128"/>
    </source>
</evidence>
<organism evidence="7 8">
    <name type="scientific">Elaeis guineensis var. tenera</name>
    <name type="common">Oil palm</name>
    <dbReference type="NCBI Taxonomy" id="51953"/>
    <lineage>
        <taxon>Eukaryota</taxon>
        <taxon>Viridiplantae</taxon>
        <taxon>Streptophyta</taxon>
        <taxon>Embryophyta</taxon>
        <taxon>Tracheophyta</taxon>
        <taxon>Spermatophyta</taxon>
        <taxon>Magnoliopsida</taxon>
        <taxon>Liliopsida</taxon>
        <taxon>Arecaceae</taxon>
        <taxon>Arecoideae</taxon>
        <taxon>Cocoseae</taxon>
        <taxon>Elaeidinae</taxon>
        <taxon>Elaeis</taxon>
    </lineage>
</organism>
<dbReference type="Gene3D" id="1.20.1050.10">
    <property type="match status" value="1"/>
</dbReference>
<evidence type="ECO:0000259" key="5">
    <source>
        <dbReference type="PROSITE" id="PS50404"/>
    </source>
</evidence>
<dbReference type="Pfam" id="PF02798">
    <property type="entry name" value="GST_N"/>
    <property type="match status" value="1"/>
</dbReference>
<dbReference type="SUPFAM" id="SSF47616">
    <property type="entry name" value="GST C-terminal domain-like"/>
    <property type="match status" value="1"/>
</dbReference>
<dbReference type="InterPro" id="IPR004046">
    <property type="entry name" value="GST_C"/>
</dbReference>
<evidence type="ECO:0000313" key="7">
    <source>
        <dbReference type="Proteomes" id="UP000504607"/>
    </source>
</evidence>
<dbReference type="InterPro" id="IPR004045">
    <property type="entry name" value="Glutathione_S-Trfase_N"/>
</dbReference>
<dbReference type="GO" id="GO:0009635">
    <property type="term" value="P:response to herbicide"/>
    <property type="evidence" value="ECO:0007669"/>
    <property type="project" value="UniProtKB-ARBA"/>
</dbReference>
<dbReference type="CDD" id="cd03053">
    <property type="entry name" value="GST_N_Phi"/>
    <property type="match status" value="1"/>
</dbReference>
<dbReference type="KEGG" id="egu:105055154"/>
<dbReference type="Proteomes" id="UP000504607">
    <property type="component" value="Chromosome 12"/>
</dbReference>
<evidence type="ECO:0000313" key="8">
    <source>
        <dbReference type="RefSeq" id="XP_010935200.1"/>
    </source>
</evidence>
<evidence type="ECO:0000256" key="2">
    <source>
        <dbReference type="ARBA" id="ARBA00012452"/>
    </source>
</evidence>
<feature type="domain" description="GST C-terminal" evidence="6">
    <location>
        <begin position="91"/>
        <end position="218"/>
    </location>
</feature>
<dbReference type="OrthoDB" id="422574at2759"/>
<dbReference type="PROSITE" id="PS50405">
    <property type="entry name" value="GST_CTER"/>
    <property type="match status" value="1"/>
</dbReference>
<evidence type="ECO:0000259" key="6">
    <source>
        <dbReference type="PROSITE" id="PS50405"/>
    </source>
</evidence>
<dbReference type="PANTHER" id="PTHR43900:SF96">
    <property type="entry name" value="GLUTATHIONE TRANSFERASE"/>
    <property type="match status" value="1"/>
</dbReference>
<dbReference type="SFLD" id="SFLDG00358">
    <property type="entry name" value="Main_(cytGST)"/>
    <property type="match status" value="1"/>
</dbReference>
<dbReference type="Pfam" id="PF00043">
    <property type="entry name" value="GST_C"/>
    <property type="match status" value="1"/>
</dbReference>
<dbReference type="AlphaFoldDB" id="A0A6I9S0N4"/>
<dbReference type="GeneID" id="105055154"/>
<dbReference type="RefSeq" id="XP_010935200.1">
    <property type="nucleotide sequence ID" value="XM_010936898.2"/>
</dbReference>
<dbReference type="FunFam" id="1.20.1050.10:FF:000004">
    <property type="entry name" value="Glutathione S-transferase F2"/>
    <property type="match status" value="1"/>
</dbReference>
<dbReference type="InterPro" id="IPR036249">
    <property type="entry name" value="Thioredoxin-like_sf"/>
</dbReference>
<keyword evidence="3" id="KW-0808">Transferase</keyword>
<comment type="similarity">
    <text evidence="1">Belongs to the GST superfamily. Phi family.</text>
</comment>
<protein>
    <recommendedName>
        <fullName evidence="2">glutathione transferase</fullName>
        <ecNumber evidence="2">2.5.1.18</ecNumber>
    </recommendedName>
</protein>
<dbReference type="PROSITE" id="PS50404">
    <property type="entry name" value="GST_NTER"/>
    <property type="match status" value="1"/>
</dbReference>
<dbReference type="InterPro" id="IPR040079">
    <property type="entry name" value="Glutathione_S-Trfase"/>
</dbReference>
<dbReference type="SFLD" id="SFLDS00019">
    <property type="entry name" value="Glutathione_Transferase_(cytos"/>
    <property type="match status" value="1"/>
</dbReference>
<dbReference type="EC" id="2.5.1.18" evidence="2"/>
<dbReference type="InterPro" id="IPR034347">
    <property type="entry name" value="GST_Phi_C"/>
</dbReference>
<proteinExistence type="inferred from homology"/>
<evidence type="ECO:0000256" key="3">
    <source>
        <dbReference type="ARBA" id="ARBA00022679"/>
    </source>
</evidence>
<dbReference type="GO" id="GO:0006749">
    <property type="term" value="P:glutathione metabolic process"/>
    <property type="evidence" value="ECO:0007669"/>
    <property type="project" value="TreeGrafter"/>
</dbReference>
<dbReference type="GO" id="GO:0043295">
    <property type="term" value="F:glutathione binding"/>
    <property type="evidence" value="ECO:0007669"/>
    <property type="project" value="TreeGrafter"/>
</dbReference>
<reference evidence="8" key="1">
    <citation type="submission" date="2025-08" db="UniProtKB">
        <authorList>
            <consortium name="RefSeq"/>
        </authorList>
    </citation>
    <scope>IDENTIFICATION</scope>
</reference>
<evidence type="ECO:0000256" key="4">
    <source>
        <dbReference type="ARBA" id="ARBA00047960"/>
    </source>
</evidence>
<comment type="catalytic activity">
    <reaction evidence="4">
        <text>RX + glutathione = an S-substituted glutathione + a halide anion + H(+)</text>
        <dbReference type="Rhea" id="RHEA:16437"/>
        <dbReference type="ChEBI" id="CHEBI:15378"/>
        <dbReference type="ChEBI" id="CHEBI:16042"/>
        <dbReference type="ChEBI" id="CHEBI:17792"/>
        <dbReference type="ChEBI" id="CHEBI:57925"/>
        <dbReference type="ChEBI" id="CHEBI:90779"/>
        <dbReference type="EC" id="2.5.1.18"/>
    </reaction>
</comment>
<dbReference type="Gene3D" id="3.40.30.10">
    <property type="entry name" value="Glutaredoxin"/>
    <property type="match status" value="1"/>
</dbReference>
<dbReference type="PANTHER" id="PTHR43900">
    <property type="entry name" value="GLUTATHIONE S-TRANSFERASE RHO"/>
    <property type="match status" value="1"/>
</dbReference>
<name>A0A6I9S0N4_ELAGV</name>
<dbReference type="GO" id="GO:0004364">
    <property type="term" value="F:glutathione transferase activity"/>
    <property type="evidence" value="ECO:0007669"/>
    <property type="project" value="UniProtKB-EC"/>
</dbReference>
<dbReference type="InterPro" id="IPR010987">
    <property type="entry name" value="Glutathione-S-Trfase_C-like"/>
</dbReference>
<dbReference type="CDD" id="cd03187">
    <property type="entry name" value="GST_C_Phi"/>
    <property type="match status" value="1"/>
</dbReference>
<accession>A0A6I9S0N4</accession>
<dbReference type="FunFam" id="3.40.30.10:FF:000016">
    <property type="entry name" value="Glutathione S-transferase F2"/>
    <property type="match status" value="1"/>
</dbReference>
<dbReference type="GO" id="GO:0005737">
    <property type="term" value="C:cytoplasm"/>
    <property type="evidence" value="ECO:0007669"/>
    <property type="project" value="TreeGrafter"/>
</dbReference>
<sequence length="219" mass="24481">MGSVKVYGPPMSTAVSRVLACLLEKEVEFQLLPINLSKGQHKSPDFLKLQPFGQVPAFQDDSTTLFESRAICRYICDKFPAQGNKSLMGSGQVGRALVDQWVEAEAQSFNPPSSALIFQLVFAPSMRLKTDPAAIRESEAKLKKVLDVYDRRLGECRFLAGDEFSLADLSHLPNAHYLVTATDRGHILTSRKNVGRWWEEISTRPSWKKVAEMRKAPLA</sequence>
<dbReference type="InterPro" id="IPR036282">
    <property type="entry name" value="Glutathione-S-Trfase_C_sf"/>
</dbReference>
<gene>
    <name evidence="8" type="primary">LOC105055154</name>
</gene>
<dbReference type="SUPFAM" id="SSF52833">
    <property type="entry name" value="Thioredoxin-like"/>
    <property type="match status" value="1"/>
</dbReference>
<feature type="domain" description="GST N-terminal" evidence="5">
    <location>
        <begin position="2"/>
        <end position="83"/>
    </location>
</feature>
<dbReference type="InParanoid" id="A0A6I9S0N4"/>
<keyword evidence="7" id="KW-1185">Reference proteome</keyword>
<dbReference type="SFLD" id="SFLDG01154">
    <property type="entry name" value="Main.5:_Phi-like"/>
    <property type="match status" value="1"/>
</dbReference>